<dbReference type="InterPro" id="IPR035965">
    <property type="entry name" value="PAS-like_dom_sf"/>
</dbReference>
<dbReference type="EMBL" id="VFPO01000001">
    <property type="protein sequence ID" value="TQM67876.1"/>
    <property type="molecule type" value="Genomic_DNA"/>
</dbReference>
<dbReference type="AlphaFoldDB" id="A0A543IBA8"/>
<evidence type="ECO:0008006" key="3">
    <source>
        <dbReference type="Google" id="ProtNLM"/>
    </source>
</evidence>
<organism evidence="1 2">
    <name type="scientific">Actinomadura hallensis</name>
    <dbReference type="NCBI Taxonomy" id="337895"/>
    <lineage>
        <taxon>Bacteria</taxon>
        <taxon>Bacillati</taxon>
        <taxon>Actinomycetota</taxon>
        <taxon>Actinomycetes</taxon>
        <taxon>Streptosporangiales</taxon>
        <taxon>Thermomonosporaceae</taxon>
        <taxon>Actinomadura</taxon>
    </lineage>
</organism>
<accession>A0A543IBA8</accession>
<gene>
    <name evidence="1" type="ORF">FHX41_1498</name>
</gene>
<dbReference type="SUPFAM" id="SSF55785">
    <property type="entry name" value="PYP-like sensor domain (PAS domain)"/>
    <property type="match status" value="1"/>
</dbReference>
<sequence>MMTVTEDEGDLRDVLDSALRGAPFAALTVGPSGRVVRLNDAARRLLGGPADGVLPGWLAEALRGFPPATPPR</sequence>
<reference evidence="1 2" key="1">
    <citation type="submission" date="2019-06" db="EMBL/GenBank/DDBJ databases">
        <title>Sequencing the genomes of 1000 actinobacteria strains.</title>
        <authorList>
            <person name="Klenk H.-P."/>
        </authorList>
    </citation>
    <scope>NUCLEOTIDE SEQUENCE [LARGE SCALE GENOMIC DNA]</scope>
    <source>
        <strain evidence="1 2">DSM 45043</strain>
    </source>
</reference>
<name>A0A543IBA8_9ACTN</name>
<evidence type="ECO:0000313" key="1">
    <source>
        <dbReference type="EMBL" id="TQM67876.1"/>
    </source>
</evidence>
<evidence type="ECO:0000313" key="2">
    <source>
        <dbReference type="Proteomes" id="UP000316706"/>
    </source>
</evidence>
<proteinExistence type="predicted"/>
<dbReference type="Proteomes" id="UP000316706">
    <property type="component" value="Unassembled WGS sequence"/>
</dbReference>
<protein>
    <recommendedName>
        <fullName evidence="3">PAS domain-containing protein</fullName>
    </recommendedName>
</protein>
<keyword evidence="2" id="KW-1185">Reference proteome</keyword>
<comment type="caution">
    <text evidence="1">The sequence shown here is derived from an EMBL/GenBank/DDBJ whole genome shotgun (WGS) entry which is preliminary data.</text>
</comment>